<feature type="compositionally biased region" description="Low complexity" evidence="1">
    <location>
        <begin position="143"/>
        <end position="155"/>
    </location>
</feature>
<feature type="region of interest" description="Disordered" evidence="1">
    <location>
        <begin position="1"/>
        <end position="103"/>
    </location>
</feature>
<evidence type="ECO:0000313" key="2">
    <source>
        <dbReference type="EMBL" id="CAI9162067.1"/>
    </source>
</evidence>
<accession>A0ABN8YKH4</accession>
<keyword evidence="3" id="KW-1185">Reference proteome</keyword>
<dbReference type="Proteomes" id="UP001176941">
    <property type="component" value="Chromosome 20"/>
</dbReference>
<organism evidence="2 3">
    <name type="scientific">Rangifer tarandus platyrhynchus</name>
    <name type="common">Svalbard reindeer</name>
    <dbReference type="NCBI Taxonomy" id="3082113"/>
    <lineage>
        <taxon>Eukaryota</taxon>
        <taxon>Metazoa</taxon>
        <taxon>Chordata</taxon>
        <taxon>Craniata</taxon>
        <taxon>Vertebrata</taxon>
        <taxon>Euteleostomi</taxon>
        <taxon>Mammalia</taxon>
        <taxon>Eutheria</taxon>
        <taxon>Laurasiatheria</taxon>
        <taxon>Artiodactyla</taxon>
        <taxon>Ruminantia</taxon>
        <taxon>Pecora</taxon>
        <taxon>Cervidae</taxon>
        <taxon>Odocoileinae</taxon>
        <taxon>Rangifer</taxon>
    </lineage>
</organism>
<name>A0ABN8YKH4_RANTA</name>
<sequence length="155" mass="16614">MTAPAGSRSGNGTPAGSWGRGSRGRQERLSERCSLLTSEEAGKPRQGNSSSRSLPTKAVCTGRYSKRLRGQLNLSCGEGSRKRQAGPSPKYLLPTPVTAPEIPPLESRHVDKYLTRSASKGNLGIIRSNTLILQEGKMRPRNQASASQRRALAAS</sequence>
<evidence type="ECO:0000313" key="3">
    <source>
        <dbReference type="Proteomes" id="UP001176941"/>
    </source>
</evidence>
<feature type="region of interest" description="Disordered" evidence="1">
    <location>
        <begin position="136"/>
        <end position="155"/>
    </location>
</feature>
<evidence type="ECO:0000256" key="1">
    <source>
        <dbReference type="SAM" id="MobiDB-lite"/>
    </source>
</evidence>
<protein>
    <submittedName>
        <fullName evidence="2">Uncharacterized protein</fullName>
    </submittedName>
</protein>
<proteinExistence type="predicted"/>
<dbReference type="EMBL" id="OX459956">
    <property type="protein sequence ID" value="CAI9162067.1"/>
    <property type="molecule type" value="Genomic_DNA"/>
</dbReference>
<gene>
    <name evidence="2" type="ORF">MRATA1EN1_LOCUS11029</name>
</gene>
<reference evidence="2" key="1">
    <citation type="submission" date="2023-04" db="EMBL/GenBank/DDBJ databases">
        <authorList>
            <consortium name="ELIXIR-Norway"/>
        </authorList>
    </citation>
    <scope>NUCLEOTIDE SEQUENCE [LARGE SCALE GENOMIC DNA]</scope>
</reference>